<protein>
    <submittedName>
        <fullName evidence="2">DUF2628 domain-containing protein</fullName>
    </submittedName>
</protein>
<evidence type="ECO:0000313" key="3">
    <source>
        <dbReference type="Proteomes" id="UP001146670"/>
    </source>
</evidence>
<feature type="transmembrane region" description="Helical" evidence="1">
    <location>
        <begin position="51"/>
        <end position="84"/>
    </location>
</feature>
<evidence type="ECO:0000313" key="2">
    <source>
        <dbReference type="EMBL" id="MCZ0725691.1"/>
    </source>
</evidence>
<organism evidence="2 3">
    <name type="scientific">Aerococcus kribbianus</name>
    <dbReference type="NCBI Taxonomy" id="2999064"/>
    <lineage>
        <taxon>Bacteria</taxon>
        <taxon>Bacillati</taxon>
        <taxon>Bacillota</taxon>
        <taxon>Bacilli</taxon>
        <taxon>Lactobacillales</taxon>
        <taxon>Aerococcaceae</taxon>
        <taxon>Aerococcus</taxon>
    </lineage>
</organism>
<sequence>MEFGKMAPGKNALMVLNPRGDKRLKLVKAGFSWTTFFFGFFVPLFRRDWKWALIIAVVQYALASILDSDSLSLAINVVLALFYNKVYINDLMNKGYQGVDHDTQARLESYVSEFRSYS</sequence>
<dbReference type="EMBL" id="JAPRFR010000001">
    <property type="protein sequence ID" value="MCZ0725691.1"/>
    <property type="molecule type" value="Genomic_DNA"/>
</dbReference>
<comment type="caution">
    <text evidence="2">The sequence shown here is derived from an EMBL/GenBank/DDBJ whole genome shotgun (WGS) entry which is preliminary data.</text>
</comment>
<feature type="transmembrane region" description="Helical" evidence="1">
    <location>
        <begin position="26"/>
        <end position="45"/>
    </location>
</feature>
<evidence type="ECO:0000256" key="1">
    <source>
        <dbReference type="SAM" id="Phobius"/>
    </source>
</evidence>
<proteinExistence type="predicted"/>
<dbReference type="Proteomes" id="UP001146670">
    <property type="component" value="Unassembled WGS sequence"/>
</dbReference>
<keyword evidence="1" id="KW-0472">Membrane</keyword>
<dbReference type="AlphaFoldDB" id="A0A9X3FPM6"/>
<keyword evidence="3" id="KW-1185">Reference proteome</keyword>
<gene>
    <name evidence="2" type="ORF">OW157_03785</name>
</gene>
<keyword evidence="1" id="KW-1133">Transmembrane helix</keyword>
<reference evidence="2" key="1">
    <citation type="submission" date="2022-12" db="EMBL/GenBank/DDBJ databases">
        <title>Description and comparative metabolic analysis of Aerococcus sp. nov., isolated from the feces of a pig.</title>
        <authorList>
            <person name="Chang Y.-H."/>
        </authorList>
    </citation>
    <scope>NUCLEOTIDE SEQUENCE</scope>
    <source>
        <strain evidence="2">YH-aer222</strain>
    </source>
</reference>
<name>A0A9X3FPM6_9LACT</name>
<dbReference type="RefSeq" id="WP_268752004.1">
    <property type="nucleotide sequence ID" value="NZ_JAPRFQ010000001.1"/>
</dbReference>
<keyword evidence="1" id="KW-0812">Transmembrane</keyword>
<accession>A0A9X3FPM6</accession>